<evidence type="ECO:0000259" key="6">
    <source>
        <dbReference type="Pfam" id="PF04932"/>
    </source>
</evidence>
<dbReference type="EMBL" id="CAACYJ010000002">
    <property type="protein sequence ID" value="VFB17920.1"/>
    <property type="molecule type" value="Genomic_DNA"/>
</dbReference>
<accession>A0A449IF58</accession>
<feature type="transmembrane region" description="Helical" evidence="5">
    <location>
        <begin position="102"/>
        <end position="121"/>
    </location>
</feature>
<evidence type="ECO:0000313" key="8">
    <source>
        <dbReference type="Proteomes" id="UP000330809"/>
    </source>
</evidence>
<organism evidence="7 8">
    <name type="scientific">Pseudomonas fragi</name>
    <dbReference type="NCBI Taxonomy" id="296"/>
    <lineage>
        <taxon>Bacteria</taxon>
        <taxon>Pseudomonadati</taxon>
        <taxon>Pseudomonadota</taxon>
        <taxon>Gammaproteobacteria</taxon>
        <taxon>Pseudomonadales</taxon>
        <taxon>Pseudomonadaceae</taxon>
        <taxon>Pseudomonas</taxon>
    </lineage>
</organism>
<feature type="transmembrane region" description="Helical" evidence="5">
    <location>
        <begin position="395"/>
        <end position="415"/>
    </location>
</feature>
<dbReference type="InterPro" id="IPR007016">
    <property type="entry name" value="O-antigen_ligase-rel_domated"/>
</dbReference>
<protein>
    <submittedName>
        <fullName evidence="7">Lipid A core - O-antigen ligase and related enzymes</fullName>
    </submittedName>
</protein>
<feature type="transmembrane region" description="Helical" evidence="5">
    <location>
        <begin position="215"/>
        <end position="232"/>
    </location>
</feature>
<sequence>MPQPTSHLERLLLVATLIVLVFLPLPLGSNHDWSMGLFVLLMGGLGSVWAIVQLRSGAIQASQIKSVRVALPLLGLLLLTQAWVAVQWLAGLTVDNGATFKYLMLGLAYSLLFLLVVSLFHTRKRLSVLLGTLVVSGALQAFWGAFMTLSGVEWLLFTPKTSYIGDATGTFVNRNHLAGYLEMTLACGIGLLLALRDNRPFSWVNLLELLMGPKARLRLALVVMVIALVMTHSRMGNTAFFVSLLLVGGLFVLLEKEHRLRNSLILASIILIDVLVISQYFGLEKLKDRLLSTQLNDVVVNGEVVQQANEVRDDVFGYAIPLLQARPLLGQGAGSFEAVFPQYPGEDIRLHFDHAHNDYLQFAIEFGLLGSLPLAVFILLALWHALKALWRRESVYRSGVGFGAAMGIIALLIHSSTDFNLQIPANAATLVVLCAIAVLAGSHSNKRVRKARTLQD</sequence>
<keyword evidence="4 5" id="KW-0472">Membrane</keyword>
<reference evidence="7 8" key="1">
    <citation type="submission" date="2019-02" db="EMBL/GenBank/DDBJ databases">
        <authorList>
            <consortium name="Pathogen Informatics"/>
        </authorList>
    </citation>
    <scope>NUCLEOTIDE SEQUENCE [LARGE SCALE GENOMIC DNA]</scope>
    <source>
        <strain evidence="7 8">3012STDY7103891</strain>
    </source>
</reference>
<feature type="transmembrane region" description="Helical" evidence="5">
    <location>
        <begin position="177"/>
        <end position="195"/>
    </location>
</feature>
<dbReference type="GO" id="GO:0016020">
    <property type="term" value="C:membrane"/>
    <property type="evidence" value="ECO:0007669"/>
    <property type="project" value="UniProtKB-SubCell"/>
</dbReference>
<dbReference type="AlphaFoldDB" id="A0A449IF58"/>
<evidence type="ECO:0000256" key="1">
    <source>
        <dbReference type="ARBA" id="ARBA00004141"/>
    </source>
</evidence>
<dbReference type="GO" id="GO:0016874">
    <property type="term" value="F:ligase activity"/>
    <property type="evidence" value="ECO:0007669"/>
    <property type="project" value="UniProtKB-KW"/>
</dbReference>
<dbReference type="PANTHER" id="PTHR37422">
    <property type="entry name" value="TEICHURONIC ACID BIOSYNTHESIS PROTEIN TUAE"/>
    <property type="match status" value="1"/>
</dbReference>
<feature type="transmembrane region" description="Helical" evidence="5">
    <location>
        <begin position="128"/>
        <end position="157"/>
    </location>
</feature>
<keyword evidence="7" id="KW-0436">Ligase</keyword>
<dbReference type="PANTHER" id="PTHR37422:SF13">
    <property type="entry name" value="LIPOPOLYSACCHARIDE BIOSYNTHESIS PROTEIN PA4999-RELATED"/>
    <property type="match status" value="1"/>
</dbReference>
<dbReference type="Proteomes" id="UP000330809">
    <property type="component" value="Unassembled WGS sequence"/>
</dbReference>
<dbReference type="Pfam" id="PF04932">
    <property type="entry name" value="Wzy_C"/>
    <property type="match status" value="1"/>
</dbReference>
<feature type="transmembrane region" description="Helical" evidence="5">
    <location>
        <begin position="66"/>
        <end position="90"/>
    </location>
</feature>
<evidence type="ECO:0000256" key="5">
    <source>
        <dbReference type="SAM" id="Phobius"/>
    </source>
</evidence>
<evidence type="ECO:0000256" key="4">
    <source>
        <dbReference type="ARBA" id="ARBA00023136"/>
    </source>
</evidence>
<feature type="transmembrane region" description="Helical" evidence="5">
    <location>
        <begin position="35"/>
        <end position="54"/>
    </location>
</feature>
<keyword evidence="3 5" id="KW-1133">Transmembrane helix</keyword>
<dbReference type="InterPro" id="IPR051533">
    <property type="entry name" value="WaaL-like"/>
</dbReference>
<gene>
    <name evidence="7" type="ORF">NCTC10754_00441</name>
</gene>
<feature type="domain" description="O-antigen ligase-related" evidence="6">
    <location>
        <begin position="219"/>
        <end position="372"/>
    </location>
</feature>
<keyword evidence="2 5" id="KW-0812">Transmembrane</keyword>
<evidence type="ECO:0000313" key="7">
    <source>
        <dbReference type="EMBL" id="VFB17920.1"/>
    </source>
</evidence>
<feature type="transmembrane region" description="Helical" evidence="5">
    <location>
        <begin position="359"/>
        <end position="383"/>
    </location>
</feature>
<feature type="transmembrane region" description="Helical" evidence="5">
    <location>
        <begin position="263"/>
        <end position="282"/>
    </location>
</feature>
<evidence type="ECO:0000256" key="2">
    <source>
        <dbReference type="ARBA" id="ARBA00022692"/>
    </source>
</evidence>
<proteinExistence type="predicted"/>
<feature type="transmembrane region" description="Helical" evidence="5">
    <location>
        <begin position="238"/>
        <end position="254"/>
    </location>
</feature>
<feature type="transmembrane region" description="Helical" evidence="5">
    <location>
        <begin position="421"/>
        <end position="442"/>
    </location>
</feature>
<feature type="transmembrane region" description="Helical" evidence="5">
    <location>
        <begin position="12"/>
        <end position="29"/>
    </location>
</feature>
<evidence type="ECO:0000256" key="3">
    <source>
        <dbReference type="ARBA" id="ARBA00022989"/>
    </source>
</evidence>
<comment type="subcellular location">
    <subcellularLocation>
        <location evidence="1">Membrane</location>
        <topology evidence="1">Multi-pass membrane protein</topology>
    </subcellularLocation>
</comment>
<name>A0A449IF58_PSEFR</name>